<name>B8D323_DESA1</name>
<dbReference type="eggNOG" id="arCOG04200">
    <property type="taxonomic scope" value="Archaea"/>
</dbReference>
<protein>
    <submittedName>
        <fullName evidence="1">Uncharacterized protein</fullName>
    </submittedName>
</protein>
<dbReference type="Proteomes" id="UP000006903">
    <property type="component" value="Chromosome"/>
</dbReference>
<dbReference type="KEGG" id="dka:DKAM_0244"/>
<proteinExistence type="predicted"/>
<dbReference type="STRING" id="490899.DKAM_0244"/>
<evidence type="ECO:0000313" key="1">
    <source>
        <dbReference type="EMBL" id="ACL10570.1"/>
    </source>
</evidence>
<dbReference type="AlphaFoldDB" id="B8D323"/>
<dbReference type="EMBL" id="CP001140">
    <property type="protein sequence ID" value="ACL10570.1"/>
    <property type="molecule type" value="Genomic_DNA"/>
</dbReference>
<accession>B8D323</accession>
<gene>
    <name evidence="1" type="ordered locus">DKAM_0244</name>
</gene>
<dbReference type="HOGENOM" id="CLU_198006_0_0_2"/>
<reference evidence="1 2" key="1">
    <citation type="journal article" date="2009" name="J. Bacteriol.">
        <title>Complete genome sequence of the anaerobic, protein-degrading hyperthermophilic crenarchaeon Desulfurococcus kamchatkensis.</title>
        <authorList>
            <person name="Ravin N.V."/>
            <person name="Mardanov A.V."/>
            <person name="Beletsky A.V."/>
            <person name="Kublanov I.V."/>
            <person name="Kolganova T.V."/>
            <person name="Lebedinsky A.V."/>
            <person name="Chernyh N.A."/>
            <person name="Bonch-Osmolovskaya E.A."/>
            <person name="Skryabin K.G."/>
        </authorList>
    </citation>
    <scope>NUCLEOTIDE SEQUENCE [LARGE SCALE GENOMIC DNA]</scope>
    <source>
        <strain evidence="2">DSM 18924 / JCM 16383 / VKM B-2413 / 1221n</strain>
    </source>
</reference>
<sequence>MEGKGMPEKLKFFDLKAKKYFETDQYEVVVKETKRGKIKIAFAVSPYSGKKFARILGPAK</sequence>
<evidence type="ECO:0000313" key="2">
    <source>
        <dbReference type="Proteomes" id="UP000006903"/>
    </source>
</evidence>
<organism evidence="1 2">
    <name type="scientific">Desulfurococcus amylolyticus (strain DSM 18924 / JCM 16383 / VKM B-2413 / 1221n)</name>
    <name type="common">Desulfurococcus kamchatkensis</name>
    <dbReference type="NCBI Taxonomy" id="490899"/>
    <lineage>
        <taxon>Archaea</taxon>
        <taxon>Thermoproteota</taxon>
        <taxon>Thermoprotei</taxon>
        <taxon>Desulfurococcales</taxon>
        <taxon>Desulfurococcaceae</taxon>
        <taxon>Desulfurococcus</taxon>
    </lineage>
</organism>